<gene>
    <name evidence="2" type="ORF">TRIUR3_32985</name>
</gene>
<accession>M8A1M8</accession>
<name>M8A1M8_TRIUA</name>
<dbReference type="InterPro" id="IPR036412">
    <property type="entry name" value="HAD-like_sf"/>
</dbReference>
<reference evidence="2" key="1">
    <citation type="journal article" date="2013" name="Nature">
        <title>Draft genome of the wheat A-genome progenitor Triticum urartu.</title>
        <authorList>
            <person name="Ling H.Q."/>
            <person name="Zhao S."/>
            <person name="Liu D."/>
            <person name="Wang J."/>
            <person name="Sun H."/>
            <person name="Zhang C."/>
            <person name="Fan H."/>
            <person name="Li D."/>
            <person name="Dong L."/>
            <person name="Tao Y."/>
            <person name="Gao C."/>
            <person name="Wu H."/>
            <person name="Li Y."/>
            <person name="Cui Y."/>
            <person name="Guo X."/>
            <person name="Zheng S."/>
            <person name="Wang B."/>
            <person name="Yu K."/>
            <person name="Liang Q."/>
            <person name="Yang W."/>
            <person name="Lou X."/>
            <person name="Chen J."/>
            <person name="Feng M."/>
            <person name="Jian J."/>
            <person name="Zhang X."/>
            <person name="Luo G."/>
            <person name="Jiang Y."/>
            <person name="Liu J."/>
            <person name="Wang Z."/>
            <person name="Sha Y."/>
            <person name="Zhang B."/>
            <person name="Wu H."/>
            <person name="Tang D."/>
            <person name="Shen Q."/>
            <person name="Xue P."/>
            <person name="Zou S."/>
            <person name="Wang X."/>
            <person name="Liu X."/>
            <person name="Wang F."/>
            <person name="Yang Y."/>
            <person name="An X."/>
            <person name="Dong Z."/>
            <person name="Zhang K."/>
            <person name="Zhang X."/>
            <person name="Luo M.C."/>
            <person name="Dvorak J."/>
            <person name="Tong Y."/>
            <person name="Wang J."/>
            <person name="Yang H."/>
            <person name="Li Z."/>
            <person name="Wang D."/>
            <person name="Zhang A."/>
            <person name="Wang J."/>
        </authorList>
    </citation>
    <scope>NUCLEOTIDE SEQUENCE</scope>
</reference>
<dbReference type="STRING" id="4572.M8A1M8"/>
<evidence type="ECO:0000313" key="2">
    <source>
        <dbReference type="EMBL" id="EMS58515.1"/>
    </source>
</evidence>
<feature type="compositionally biased region" description="Low complexity" evidence="1">
    <location>
        <begin position="49"/>
        <end position="61"/>
    </location>
</feature>
<dbReference type="EMBL" id="KD131536">
    <property type="protein sequence ID" value="EMS58515.1"/>
    <property type="molecule type" value="Genomic_DNA"/>
</dbReference>
<feature type="region of interest" description="Disordered" evidence="1">
    <location>
        <begin position="1"/>
        <end position="67"/>
    </location>
</feature>
<organism evidence="2">
    <name type="scientific">Triticum urartu</name>
    <name type="common">Red wild einkorn</name>
    <name type="synonym">Crithodium urartu</name>
    <dbReference type="NCBI Taxonomy" id="4572"/>
    <lineage>
        <taxon>Eukaryota</taxon>
        <taxon>Viridiplantae</taxon>
        <taxon>Streptophyta</taxon>
        <taxon>Embryophyta</taxon>
        <taxon>Tracheophyta</taxon>
        <taxon>Spermatophyta</taxon>
        <taxon>Magnoliopsida</taxon>
        <taxon>Liliopsida</taxon>
        <taxon>Poales</taxon>
        <taxon>Poaceae</taxon>
        <taxon>BOP clade</taxon>
        <taxon>Pooideae</taxon>
        <taxon>Triticodae</taxon>
        <taxon>Triticeae</taxon>
        <taxon>Triticinae</taxon>
        <taxon>Triticum</taxon>
    </lineage>
</organism>
<protein>
    <submittedName>
        <fullName evidence="2">Phosphomannomutase</fullName>
    </submittedName>
</protein>
<dbReference type="AlphaFoldDB" id="M8A1M8"/>
<dbReference type="SUPFAM" id="SSF56784">
    <property type="entry name" value="HAD-like"/>
    <property type="match status" value="1"/>
</dbReference>
<dbReference type="Gene3D" id="3.40.50.1000">
    <property type="entry name" value="HAD superfamily/HAD-like"/>
    <property type="match status" value="1"/>
</dbReference>
<evidence type="ECO:0000256" key="1">
    <source>
        <dbReference type="SAM" id="MobiDB-lite"/>
    </source>
</evidence>
<dbReference type="InterPro" id="IPR023214">
    <property type="entry name" value="HAD_sf"/>
</dbReference>
<feature type="compositionally biased region" description="Basic and acidic residues" evidence="1">
    <location>
        <begin position="11"/>
        <end position="40"/>
    </location>
</feature>
<proteinExistence type="predicted"/>
<sequence>MAFRPGARPLGDAEGKGKGLGDGASELHDYNDSGGEREEAPSPPHGHTAAASAAPLQASPGGRRDRGGVRRIWIGDAKLTFSAPRILLHLLPATPAVLYHAVVARRCAPSLLRSSFSGRRKMVASVANAGVLALFDVDGTLTAPRKEVTLEMLEFMKRLREVDFEGWAQG</sequence>